<dbReference type="InterPro" id="IPR027417">
    <property type="entry name" value="P-loop_NTPase"/>
</dbReference>
<evidence type="ECO:0000256" key="7">
    <source>
        <dbReference type="ARBA" id="ARBA00022840"/>
    </source>
</evidence>
<reference evidence="10" key="1">
    <citation type="submission" date="2022-11" db="EMBL/GenBank/DDBJ databases">
        <title>High-quality draft genome sequence of Galbibacter sp. strain CMA-7.</title>
        <authorList>
            <person name="Wei L."/>
            <person name="Dong C."/>
            <person name="Shao Z."/>
        </authorList>
    </citation>
    <scope>NUCLEOTIDE SEQUENCE</scope>
    <source>
        <strain evidence="10">CMA-7</strain>
    </source>
</reference>
<dbReference type="EC" id="2.7.1.12" evidence="3 9"/>
<keyword evidence="6 9" id="KW-0418">Kinase</keyword>
<evidence type="ECO:0000256" key="9">
    <source>
        <dbReference type="RuleBase" id="RU363066"/>
    </source>
</evidence>
<dbReference type="EMBL" id="JAPMUA010000002">
    <property type="protein sequence ID" value="MDG3585188.1"/>
    <property type="molecule type" value="Genomic_DNA"/>
</dbReference>
<evidence type="ECO:0000313" key="10">
    <source>
        <dbReference type="EMBL" id="MDG3585188.1"/>
    </source>
</evidence>
<keyword evidence="4 9" id="KW-0808">Transferase</keyword>
<dbReference type="CDD" id="cd02021">
    <property type="entry name" value="GntK"/>
    <property type="match status" value="1"/>
</dbReference>
<comment type="catalytic activity">
    <reaction evidence="8 9">
        <text>D-gluconate + ATP = 6-phospho-D-gluconate + ADP + H(+)</text>
        <dbReference type="Rhea" id="RHEA:19433"/>
        <dbReference type="ChEBI" id="CHEBI:15378"/>
        <dbReference type="ChEBI" id="CHEBI:18391"/>
        <dbReference type="ChEBI" id="CHEBI:30616"/>
        <dbReference type="ChEBI" id="CHEBI:58759"/>
        <dbReference type="ChEBI" id="CHEBI:456216"/>
        <dbReference type="EC" id="2.7.1.12"/>
    </reaction>
</comment>
<dbReference type="NCBIfam" id="TIGR01313">
    <property type="entry name" value="therm_gnt_kin"/>
    <property type="match status" value="1"/>
</dbReference>
<name>A0ABT6FPK7_9FLAO</name>
<evidence type="ECO:0000256" key="1">
    <source>
        <dbReference type="ARBA" id="ARBA00004761"/>
    </source>
</evidence>
<protein>
    <recommendedName>
        <fullName evidence="3 9">Gluconokinase</fullName>
        <ecNumber evidence="3 9">2.7.1.12</ecNumber>
    </recommendedName>
</protein>
<dbReference type="RefSeq" id="WP_277899536.1">
    <property type="nucleotide sequence ID" value="NZ_JAPMUA010000002.1"/>
</dbReference>
<comment type="similarity">
    <text evidence="2 9">Belongs to the gluconokinase GntK/GntV family.</text>
</comment>
<dbReference type="InterPro" id="IPR006001">
    <property type="entry name" value="Therm_gnt_kin"/>
</dbReference>
<dbReference type="PANTHER" id="PTHR43442">
    <property type="entry name" value="GLUCONOKINASE-RELATED"/>
    <property type="match status" value="1"/>
</dbReference>
<evidence type="ECO:0000313" key="11">
    <source>
        <dbReference type="Proteomes" id="UP001153642"/>
    </source>
</evidence>
<sequence>MKTTQPIAIIIMGVSGSGKTTIGELLSSKTNIPFADGDSFHPQKNIDKMVAGHPLNDQDRLGWLQEINKFCTKNIKQGKSCIVACSALKQSYRAILQNGIKEQMVFVYLLGTFELIQERLGKRKSHFMPASLLKSQFEALQPPKDAITMDIDNTPTAIVEKIVEQLP</sequence>
<comment type="pathway">
    <text evidence="1">Carbohydrate acid metabolism.</text>
</comment>
<keyword evidence="7 9" id="KW-0067">ATP-binding</keyword>
<accession>A0ABT6FPK7</accession>
<dbReference type="Pfam" id="PF01202">
    <property type="entry name" value="SKI"/>
    <property type="match status" value="1"/>
</dbReference>
<dbReference type="SUPFAM" id="SSF52540">
    <property type="entry name" value="P-loop containing nucleoside triphosphate hydrolases"/>
    <property type="match status" value="1"/>
</dbReference>
<dbReference type="PANTHER" id="PTHR43442:SF3">
    <property type="entry name" value="GLUCONOKINASE-RELATED"/>
    <property type="match status" value="1"/>
</dbReference>
<comment type="caution">
    <text evidence="10">The sequence shown here is derived from an EMBL/GenBank/DDBJ whole genome shotgun (WGS) entry which is preliminary data.</text>
</comment>
<evidence type="ECO:0000256" key="4">
    <source>
        <dbReference type="ARBA" id="ARBA00022679"/>
    </source>
</evidence>
<keyword evidence="11" id="KW-1185">Reference proteome</keyword>
<organism evidence="10 11">
    <name type="scientific">Galbibacter pacificus</name>
    <dbReference type="NCBI Taxonomy" id="2996052"/>
    <lineage>
        <taxon>Bacteria</taxon>
        <taxon>Pseudomonadati</taxon>
        <taxon>Bacteroidota</taxon>
        <taxon>Flavobacteriia</taxon>
        <taxon>Flavobacteriales</taxon>
        <taxon>Flavobacteriaceae</taxon>
        <taxon>Galbibacter</taxon>
    </lineage>
</organism>
<gene>
    <name evidence="10" type="ORF">OSR52_04850</name>
</gene>
<dbReference type="Gene3D" id="3.40.50.300">
    <property type="entry name" value="P-loop containing nucleotide triphosphate hydrolases"/>
    <property type="match status" value="1"/>
</dbReference>
<evidence type="ECO:0000256" key="2">
    <source>
        <dbReference type="ARBA" id="ARBA00008420"/>
    </source>
</evidence>
<keyword evidence="5 9" id="KW-0547">Nucleotide-binding</keyword>
<proteinExistence type="inferred from homology"/>
<evidence type="ECO:0000256" key="6">
    <source>
        <dbReference type="ARBA" id="ARBA00022777"/>
    </source>
</evidence>
<evidence type="ECO:0000256" key="8">
    <source>
        <dbReference type="ARBA" id="ARBA00048090"/>
    </source>
</evidence>
<evidence type="ECO:0000256" key="5">
    <source>
        <dbReference type="ARBA" id="ARBA00022741"/>
    </source>
</evidence>
<dbReference type="InterPro" id="IPR031322">
    <property type="entry name" value="Shikimate/glucono_kinase"/>
</dbReference>
<dbReference type="Proteomes" id="UP001153642">
    <property type="component" value="Unassembled WGS sequence"/>
</dbReference>
<evidence type="ECO:0000256" key="3">
    <source>
        <dbReference type="ARBA" id="ARBA00012054"/>
    </source>
</evidence>